<evidence type="ECO:0000313" key="2">
    <source>
        <dbReference type="EMBL" id="KAJ6826583.1"/>
    </source>
</evidence>
<proteinExistence type="predicted"/>
<name>A0AAX6GDN6_IRIPA</name>
<organism evidence="2 3">
    <name type="scientific">Iris pallida</name>
    <name type="common">Sweet iris</name>
    <dbReference type="NCBI Taxonomy" id="29817"/>
    <lineage>
        <taxon>Eukaryota</taxon>
        <taxon>Viridiplantae</taxon>
        <taxon>Streptophyta</taxon>
        <taxon>Embryophyta</taxon>
        <taxon>Tracheophyta</taxon>
        <taxon>Spermatophyta</taxon>
        <taxon>Magnoliopsida</taxon>
        <taxon>Liliopsida</taxon>
        <taxon>Asparagales</taxon>
        <taxon>Iridaceae</taxon>
        <taxon>Iridoideae</taxon>
        <taxon>Irideae</taxon>
        <taxon>Iris</taxon>
    </lineage>
</organism>
<dbReference type="EMBL" id="JANAVB010020799">
    <property type="protein sequence ID" value="KAJ6826583.1"/>
    <property type="molecule type" value="Genomic_DNA"/>
</dbReference>
<comment type="caution">
    <text evidence="2">The sequence shown here is derived from an EMBL/GenBank/DDBJ whole genome shotgun (WGS) entry which is preliminary data.</text>
</comment>
<protein>
    <submittedName>
        <fullName evidence="2">Proline-rich receptor-like protein kinase PERK8</fullName>
    </submittedName>
</protein>
<keyword evidence="2" id="KW-0418">Kinase</keyword>
<keyword evidence="2" id="KW-0675">Receptor</keyword>
<dbReference type="AlphaFoldDB" id="A0AAX6GDN6"/>
<sequence length="53" mass="5466">MVGLGASDEGRRSLGYGGRRRRGSAEACGREAKLTEVARTAQAYGGCTCGCGR</sequence>
<reference evidence="2" key="1">
    <citation type="journal article" date="2023" name="GigaByte">
        <title>Genome assembly of the bearded iris, Iris pallida Lam.</title>
        <authorList>
            <person name="Bruccoleri R.E."/>
            <person name="Oakeley E.J."/>
            <person name="Faust A.M.E."/>
            <person name="Altorfer M."/>
            <person name="Dessus-Babus S."/>
            <person name="Burckhardt D."/>
            <person name="Oertli M."/>
            <person name="Naumann U."/>
            <person name="Petersen F."/>
            <person name="Wong J."/>
        </authorList>
    </citation>
    <scope>NUCLEOTIDE SEQUENCE</scope>
    <source>
        <strain evidence="2">GSM-AAB239-AS_SAM_17_03QT</strain>
    </source>
</reference>
<evidence type="ECO:0000313" key="3">
    <source>
        <dbReference type="Proteomes" id="UP001140949"/>
    </source>
</evidence>
<gene>
    <name evidence="2" type="ORF">M6B38_371440</name>
</gene>
<dbReference type="Proteomes" id="UP001140949">
    <property type="component" value="Unassembled WGS sequence"/>
</dbReference>
<reference evidence="2" key="2">
    <citation type="submission" date="2023-04" db="EMBL/GenBank/DDBJ databases">
        <authorList>
            <person name="Bruccoleri R.E."/>
            <person name="Oakeley E.J."/>
            <person name="Faust A.-M."/>
            <person name="Dessus-Babus S."/>
            <person name="Altorfer M."/>
            <person name="Burckhardt D."/>
            <person name="Oertli M."/>
            <person name="Naumann U."/>
            <person name="Petersen F."/>
            <person name="Wong J."/>
        </authorList>
    </citation>
    <scope>NUCLEOTIDE SEQUENCE</scope>
    <source>
        <strain evidence="2">GSM-AAB239-AS_SAM_17_03QT</strain>
        <tissue evidence="2">Leaf</tissue>
    </source>
</reference>
<dbReference type="GO" id="GO:0016301">
    <property type="term" value="F:kinase activity"/>
    <property type="evidence" value="ECO:0007669"/>
    <property type="project" value="UniProtKB-KW"/>
</dbReference>
<keyword evidence="3" id="KW-1185">Reference proteome</keyword>
<accession>A0AAX6GDN6</accession>
<keyword evidence="2" id="KW-0808">Transferase</keyword>
<feature type="region of interest" description="Disordered" evidence="1">
    <location>
        <begin position="1"/>
        <end position="22"/>
    </location>
</feature>
<evidence type="ECO:0000256" key="1">
    <source>
        <dbReference type="SAM" id="MobiDB-lite"/>
    </source>
</evidence>